<gene>
    <name evidence="2" type="ORF">SAMN03080615_03999</name>
</gene>
<accession>A0A1H9LMA3</accession>
<evidence type="ECO:0000313" key="3">
    <source>
        <dbReference type="Proteomes" id="UP000198749"/>
    </source>
</evidence>
<dbReference type="EMBL" id="FOGB01000018">
    <property type="protein sequence ID" value="SER12540.1"/>
    <property type="molecule type" value="Genomic_DNA"/>
</dbReference>
<dbReference type="AlphaFoldDB" id="A0A1H9LMA3"/>
<dbReference type="STRING" id="355243.SAMN03080615_03999"/>
<sequence length="143" mass="15434">MINKRLMMPKNREQGAVLIIALIFVLILTLIGVSSMQGTTLQEKMSGNLRDRSVAFNAAEAALREGENSAYDSYDNGTLEYIGDSVSGSYGDANWTATLVRILENTTTLPAAKLGVVIRVTASSNGLSDQSDVQLESIYVVKD</sequence>
<protein>
    <submittedName>
        <fullName evidence="2">Type IV pilus assembly protein PilX</fullName>
    </submittedName>
</protein>
<name>A0A1H9LMA3_9GAMM</name>
<reference evidence="3" key="1">
    <citation type="submission" date="2016-10" db="EMBL/GenBank/DDBJ databases">
        <authorList>
            <person name="Varghese N."/>
            <person name="Submissions S."/>
        </authorList>
    </citation>
    <scope>NUCLEOTIDE SEQUENCE [LARGE SCALE GENOMIC DNA]</scope>
    <source>
        <strain evidence="3">DSM 18887</strain>
    </source>
</reference>
<keyword evidence="3" id="KW-1185">Reference proteome</keyword>
<dbReference type="Pfam" id="PF14341">
    <property type="entry name" value="PilX_N"/>
    <property type="match status" value="1"/>
</dbReference>
<dbReference type="InterPro" id="IPR025746">
    <property type="entry name" value="PilX_N_dom"/>
</dbReference>
<proteinExistence type="predicted"/>
<evidence type="ECO:0000313" key="2">
    <source>
        <dbReference type="EMBL" id="SER12540.1"/>
    </source>
</evidence>
<dbReference type="Proteomes" id="UP000198749">
    <property type="component" value="Unassembled WGS sequence"/>
</dbReference>
<feature type="domain" description="Type 4 fimbrial biogenesis protein PilX N-terminal" evidence="1">
    <location>
        <begin position="14"/>
        <end position="64"/>
    </location>
</feature>
<dbReference type="RefSeq" id="WP_217647478.1">
    <property type="nucleotide sequence ID" value="NZ_AP025284.1"/>
</dbReference>
<organism evidence="2 3">
    <name type="scientific">Amphritea atlantica</name>
    <dbReference type="NCBI Taxonomy" id="355243"/>
    <lineage>
        <taxon>Bacteria</taxon>
        <taxon>Pseudomonadati</taxon>
        <taxon>Pseudomonadota</taxon>
        <taxon>Gammaproteobacteria</taxon>
        <taxon>Oceanospirillales</taxon>
        <taxon>Oceanospirillaceae</taxon>
        <taxon>Amphritea</taxon>
    </lineage>
</organism>
<evidence type="ECO:0000259" key="1">
    <source>
        <dbReference type="Pfam" id="PF14341"/>
    </source>
</evidence>